<proteinExistence type="predicted"/>
<accession>A0ABV6RYA1</accession>
<sequence length="384" mass="41786">MDSQWGRPFRVLAVGGAPVPGEGLRGGRLGLPERLAEELSDALGREVQVDALGDRTLTLAAAAASLTPEALAGQDVVLLRLGTDEALRTLRLNLWRRRMSALLDRLNALTPPSTRILVVGVPAVQSLPGSERDDLSAARKHAKRLNRVTRRLVRTSAKASFVRLPRAERDLELQPAPETYWRLARFLAPQIARRLPATPSVPAGAVDRILARFTERIDQLPSDGSERLLRLVSHARMSFGTRYAALALADETGSWRYWSLGWDADDRAAGAHAAILGSDAADVVTDARQDDRFSGLGSTVDDRIGFFAGARVQWSGVPVGALYVFDGAHRSGGRLDERLLRSLTRMVEQELRALLAERHSLTDAVRPLPAEPTVSTGPQFALTA</sequence>
<name>A0ABV6RYA1_9GAMM</name>
<evidence type="ECO:0000313" key="2">
    <source>
        <dbReference type="Proteomes" id="UP001589896"/>
    </source>
</evidence>
<dbReference type="SUPFAM" id="SSF55781">
    <property type="entry name" value="GAF domain-like"/>
    <property type="match status" value="1"/>
</dbReference>
<dbReference type="Gene3D" id="3.40.50.1110">
    <property type="entry name" value="SGNH hydrolase"/>
    <property type="match status" value="1"/>
</dbReference>
<evidence type="ECO:0008006" key="3">
    <source>
        <dbReference type="Google" id="ProtNLM"/>
    </source>
</evidence>
<protein>
    <recommendedName>
        <fullName evidence="3">SGNH hydrolase-type esterase domain-containing protein</fullName>
    </recommendedName>
</protein>
<dbReference type="InterPro" id="IPR036514">
    <property type="entry name" value="SGNH_hydro_sf"/>
</dbReference>
<dbReference type="RefSeq" id="WP_386675520.1">
    <property type="nucleotide sequence ID" value="NZ_JBHLTG010000010.1"/>
</dbReference>
<reference evidence="1 2" key="1">
    <citation type="submission" date="2024-09" db="EMBL/GenBank/DDBJ databases">
        <authorList>
            <person name="Sun Q."/>
            <person name="Mori K."/>
        </authorList>
    </citation>
    <scope>NUCLEOTIDE SEQUENCE [LARGE SCALE GENOMIC DNA]</scope>
    <source>
        <strain evidence="1 2">KCTC 23076</strain>
    </source>
</reference>
<dbReference type="Proteomes" id="UP001589896">
    <property type="component" value="Unassembled WGS sequence"/>
</dbReference>
<comment type="caution">
    <text evidence="1">The sequence shown here is derived from an EMBL/GenBank/DDBJ whole genome shotgun (WGS) entry which is preliminary data.</text>
</comment>
<organism evidence="1 2">
    <name type="scientific">Lysobacter korlensis</name>
    <dbReference type="NCBI Taxonomy" id="553636"/>
    <lineage>
        <taxon>Bacteria</taxon>
        <taxon>Pseudomonadati</taxon>
        <taxon>Pseudomonadota</taxon>
        <taxon>Gammaproteobacteria</taxon>
        <taxon>Lysobacterales</taxon>
        <taxon>Lysobacteraceae</taxon>
        <taxon>Lysobacter</taxon>
    </lineage>
</organism>
<keyword evidence="2" id="KW-1185">Reference proteome</keyword>
<evidence type="ECO:0000313" key="1">
    <source>
        <dbReference type="EMBL" id="MFC0681956.1"/>
    </source>
</evidence>
<dbReference type="EMBL" id="JBHLTG010000010">
    <property type="protein sequence ID" value="MFC0681956.1"/>
    <property type="molecule type" value="Genomic_DNA"/>
</dbReference>
<dbReference type="SUPFAM" id="SSF52266">
    <property type="entry name" value="SGNH hydrolase"/>
    <property type="match status" value="1"/>
</dbReference>
<gene>
    <name evidence="1" type="ORF">ACFFGH_29335</name>
</gene>